<comment type="caution">
    <text evidence="7">The sequence shown here is derived from an EMBL/GenBank/DDBJ whole genome shotgun (WGS) entry which is preliminary data.</text>
</comment>
<keyword evidence="8" id="KW-1185">Reference proteome</keyword>
<dbReference type="AlphaFoldDB" id="A0A8T9C4J2"/>
<evidence type="ECO:0000313" key="7">
    <source>
        <dbReference type="EMBL" id="TVY73267.1"/>
    </source>
</evidence>
<proteinExistence type="inferred from homology"/>
<dbReference type="PROSITE" id="PS00624">
    <property type="entry name" value="GMC_OXRED_2"/>
    <property type="match status" value="1"/>
</dbReference>
<organism evidence="7 8">
    <name type="scientific">Lachnellula suecica</name>
    <dbReference type="NCBI Taxonomy" id="602035"/>
    <lineage>
        <taxon>Eukaryota</taxon>
        <taxon>Fungi</taxon>
        <taxon>Dikarya</taxon>
        <taxon>Ascomycota</taxon>
        <taxon>Pezizomycotina</taxon>
        <taxon>Leotiomycetes</taxon>
        <taxon>Helotiales</taxon>
        <taxon>Lachnaceae</taxon>
        <taxon>Lachnellula</taxon>
    </lineage>
</organism>
<dbReference type="GO" id="GO:0050660">
    <property type="term" value="F:flavin adenine dinucleotide binding"/>
    <property type="evidence" value="ECO:0007669"/>
    <property type="project" value="InterPro"/>
</dbReference>
<dbReference type="PIRSF" id="PIRSF000137">
    <property type="entry name" value="Alcohol_oxidase"/>
    <property type="match status" value="1"/>
</dbReference>
<dbReference type="Proteomes" id="UP000469558">
    <property type="component" value="Unassembled WGS sequence"/>
</dbReference>
<dbReference type="EMBL" id="QGMK01001133">
    <property type="protein sequence ID" value="TVY73267.1"/>
    <property type="molecule type" value="Genomic_DNA"/>
</dbReference>
<evidence type="ECO:0000256" key="5">
    <source>
        <dbReference type="PIRSR" id="PIRSR000137-2"/>
    </source>
</evidence>
<dbReference type="Pfam" id="PF00732">
    <property type="entry name" value="GMC_oxred_N"/>
    <property type="match status" value="1"/>
</dbReference>
<keyword evidence="3" id="KW-0285">Flavoprotein</keyword>
<evidence type="ECO:0000256" key="4">
    <source>
        <dbReference type="ARBA" id="ARBA00022827"/>
    </source>
</evidence>
<protein>
    <submittedName>
        <fullName evidence="7">Dehydrogenase citC</fullName>
    </submittedName>
</protein>
<reference evidence="7 8" key="1">
    <citation type="submission" date="2018-05" db="EMBL/GenBank/DDBJ databases">
        <title>Genome sequencing and assembly of the regulated plant pathogen Lachnellula willkommii and related sister species for the development of diagnostic species identification markers.</title>
        <authorList>
            <person name="Giroux E."/>
            <person name="Bilodeau G."/>
        </authorList>
    </citation>
    <scope>NUCLEOTIDE SEQUENCE [LARGE SCALE GENOMIC DNA]</scope>
    <source>
        <strain evidence="7 8">CBS 268.59</strain>
    </source>
</reference>
<dbReference type="InterPro" id="IPR036188">
    <property type="entry name" value="FAD/NAD-bd_sf"/>
</dbReference>
<dbReference type="InterPro" id="IPR000172">
    <property type="entry name" value="GMC_OxRdtase_N"/>
</dbReference>
<comment type="cofactor">
    <cofactor evidence="1 5">
        <name>FAD</name>
        <dbReference type="ChEBI" id="CHEBI:57692"/>
    </cofactor>
</comment>
<evidence type="ECO:0000256" key="3">
    <source>
        <dbReference type="ARBA" id="ARBA00022630"/>
    </source>
</evidence>
<dbReference type="OrthoDB" id="269227at2759"/>
<dbReference type="SUPFAM" id="SSF54373">
    <property type="entry name" value="FAD-linked reductases, C-terminal domain"/>
    <property type="match status" value="1"/>
</dbReference>
<accession>A0A8T9C4J2</accession>
<keyword evidence="4 5" id="KW-0274">FAD</keyword>
<gene>
    <name evidence="7" type="primary">citC_2</name>
    <name evidence="7" type="ORF">LSUE1_G006680</name>
</gene>
<name>A0A8T9C4J2_9HELO</name>
<evidence type="ECO:0000259" key="6">
    <source>
        <dbReference type="PROSITE" id="PS00624"/>
    </source>
</evidence>
<dbReference type="GO" id="GO:0016614">
    <property type="term" value="F:oxidoreductase activity, acting on CH-OH group of donors"/>
    <property type="evidence" value="ECO:0007669"/>
    <property type="project" value="InterPro"/>
</dbReference>
<feature type="domain" description="Glucose-methanol-choline oxidoreductase N-terminal" evidence="6">
    <location>
        <begin position="285"/>
        <end position="299"/>
    </location>
</feature>
<comment type="similarity">
    <text evidence="2">Belongs to the GMC oxidoreductase family.</text>
</comment>
<dbReference type="Pfam" id="PF05199">
    <property type="entry name" value="GMC_oxred_C"/>
    <property type="match status" value="1"/>
</dbReference>
<dbReference type="InterPro" id="IPR012132">
    <property type="entry name" value="GMC_OxRdtase"/>
</dbReference>
<feature type="binding site" evidence="5">
    <location>
        <position position="243"/>
    </location>
    <ligand>
        <name>FAD</name>
        <dbReference type="ChEBI" id="CHEBI:57692"/>
    </ligand>
</feature>
<evidence type="ECO:0000256" key="1">
    <source>
        <dbReference type="ARBA" id="ARBA00001974"/>
    </source>
</evidence>
<dbReference type="InterPro" id="IPR007867">
    <property type="entry name" value="GMC_OxRtase_C"/>
</dbReference>
<dbReference type="Gene3D" id="3.50.50.60">
    <property type="entry name" value="FAD/NAD(P)-binding domain"/>
    <property type="match status" value="1"/>
</dbReference>
<evidence type="ECO:0000256" key="2">
    <source>
        <dbReference type="ARBA" id="ARBA00010790"/>
    </source>
</evidence>
<dbReference type="PANTHER" id="PTHR11552">
    <property type="entry name" value="GLUCOSE-METHANOL-CHOLINE GMC OXIDOREDUCTASE"/>
    <property type="match status" value="1"/>
</dbReference>
<dbReference type="PANTHER" id="PTHR11552:SF147">
    <property type="entry name" value="CHOLINE DEHYDROGENASE, MITOCHONDRIAL"/>
    <property type="match status" value="1"/>
</dbReference>
<dbReference type="Gene3D" id="3.30.560.10">
    <property type="entry name" value="Glucose Oxidase, domain 3"/>
    <property type="match status" value="1"/>
</dbReference>
<dbReference type="SUPFAM" id="SSF51905">
    <property type="entry name" value="FAD/NAD(P)-binding domain"/>
    <property type="match status" value="1"/>
</dbReference>
<evidence type="ECO:0000313" key="8">
    <source>
        <dbReference type="Proteomes" id="UP000469558"/>
    </source>
</evidence>
<sequence>MTDTNTETFDILILGGGTASSLLASRLSTIPSLTILVLEAGQNHNSDPNVRTPGLTGNLLGNPTYDWQFTTSPEEGLNGRVIKQPRGKLWGGSSAINSHALVYPSRGYHDAWAELSGAGDGEKSAWDWEGVGKYYRRFQNVQQPTKELKRDLKIPWEGKGDDPEGIQASFPVTPHVLQKAWVEAIRELGCESGHDPAGGETVGGSTTTNAIDAEKGERSHAGVAFLEPALKRDNLVVRSNVLVEKIVFEKELKEGKLVANGVRYVNDEGNSNLIYARKQVILCAGTFGSPKVLELSGIGERKRLTAVGVETLLDLPGVGENLQDHLNFGPSVEVLDSIQTADTKVQNPALAEAEKKLYDSEHRGPRAEGAAYSFTYLPLQKLSSPDDQRQLDEIVNKTLREQLPTLSNGLKAQYDILQRMIKDPNEATATVLMTRKQRYTPPSEPAPGNYMTLLAMLSYPFSRGSSHIQVSDPKVHPKIAFNYLQHPLDTTLLSLHTLQFSKMLQTPSLSACLQPGGNTLPSGFPRHPEGVAEVEGYMREFAATNYHPAGTCAMMREELGGVVDEELRVYGTANVRVCDASVFPILPRGNILSTVYAVAEKGADIIRSEVL</sequence>